<keyword evidence="1" id="KW-0472">Membrane</keyword>
<keyword evidence="3" id="KW-1185">Reference proteome</keyword>
<gene>
    <name evidence="2" type="ORF">V2H45_15840</name>
</gene>
<evidence type="ECO:0000256" key="1">
    <source>
        <dbReference type="SAM" id="Phobius"/>
    </source>
</evidence>
<dbReference type="AlphaFoldDB" id="A0AAW9Q456"/>
<reference evidence="2" key="1">
    <citation type="submission" date="2024-01" db="EMBL/GenBank/DDBJ databases">
        <title>Bank of Algae and Cyanobacteria of the Azores (BACA) strain genomes.</title>
        <authorList>
            <person name="Luz R."/>
            <person name="Cordeiro R."/>
            <person name="Fonseca A."/>
            <person name="Goncalves V."/>
        </authorList>
    </citation>
    <scope>NUCLEOTIDE SEQUENCE</scope>
    <source>
        <strain evidence="2">BACA0141</strain>
    </source>
</reference>
<organism evidence="2 3">
    <name type="scientific">Tumidithrix elongata BACA0141</name>
    <dbReference type="NCBI Taxonomy" id="2716417"/>
    <lineage>
        <taxon>Bacteria</taxon>
        <taxon>Bacillati</taxon>
        <taxon>Cyanobacteriota</taxon>
        <taxon>Cyanophyceae</taxon>
        <taxon>Pseudanabaenales</taxon>
        <taxon>Pseudanabaenaceae</taxon>
        <taxon>Tumidithrix</taxon>
        <taxon>Tumidithrix elongata</taxon>
    </lineage>
</organism>
<keyword evidence="1" id="KW-1133">Transmembrane helix</keyword>
<dbReference type="RefSeq" id="WP_330484643.1">
    <property type="nucleotide sequence ID" value="NZ_JAZBJZ010000068.1"/>
</dbReference>
<evidence type="ECO:0000313" key="2">
    <source>
        <dbReference type="EMBL" id="MEE3718210.1"/>
    </source>
</evidence>
<dbReference type="EMBL" id="JAZBJZ010000068">
    <property type="protein sequence ID" value="MEE3718210.1"/>
    <property type="molecule type" value="Genomic_DNA"/>
</dbReference>
<evidence type="ECO:0000313" key="3">
    <source>
        <dbReference type="Proteomes" id="UP001333818"/>
    </source>
</evidence>
<feature type="transmembrane region" description="Helical" evidence="1">
    <location>
        <begin position="45"/>
        <end position="67"/>
    </location>
</feature>
<dbReference type="Proteomes" id="UP001333818">
    <property type="component" value="Unassembled WGS sequence"/>
</dbReference>
<comment type="caution">
    <text evidence="2">The sequence shown here is derived from an EMBL/GenBank/DDBJ whole genome shotgun (WGS) entry which is preliminary data.</text>
</comment>
<proteinExistence type="predicted"/>
<name>A0AAW9Q456_9CYAN</name>
<protein>
    <submittedName>
        <fullName evidence="2">Uncharacterized protein</fullName>
    </submittedName>
</protein>
<feature type="transmembrane region" description="Helical" evidence="1">
    <location>
        <begin position="20"/>
        <end position="38"/>
    </location>
</feature>
<keyword evidence="1" id="KW-0812">Transmembrane</keyword>
<sequence length="124" mass="13778">MRFYTFGNNLNQGNNNFSGLRFWLTTLFIVWLLSSLGLGWLVNSVFVLIGFVTIAPVIAILGVQWWVRRSIVTADCPVCGATAVAAKNSQFQCLNCGEPLQEQNKQFVRLTPPGTIDIDVQVVE</sequence>
<accession>A0AAW9Q456</accession>